<dbReference type="KEGG" id="pfaa:MM59RIKEN_21400"/>
<evidence type="ECO:0000313" key="3">
    <source>
        <dbReference type="EMBL" id="BCK84821.1"/>
    </source>
</evidence>
<organism evidence="3 4">
    <name type="scientific">Pusillibacter faecalis</name>
    <dbReference type="NCBI Taxonomy" id="2714358"/>
    <lineage>
        <taxon>Bacteria</taxon>
        <taxon>Bacillati</taxon>
        <taxon>Bacillota</taxon>
        <taxon>Clostridia</taxon>
        <taxon>Eubacteriales</taxon>
        <taxon>Oscillospiraceae</taxon>
        <taxon>Pusillibacter</taxon>
    </lineage>
</organism>
<dbReference type="InterPro" id="IPR036663">
    <property type="entry name" value="Fumarylacetoacetase_C_sf"/>
</dbReference>
<dbReference type="InterPro" id="IPR050772">
    <property type="entry name" value="Hydratase-Decarb/MhpD_sf"/>
</dbReference>
<reference evidence="3" key="1">
    <citation type="submission" date="2020-09" db="EMBL/GenBank/DDBJ databases">
        <title>New species isolated from human feces.</title>
        <authorList>
            <person name="Kitahara M."/>
            <person name="Shigeno Y."/>
            <person name="Shime M."/>
            <person name="Matsumoto Y."/>
            <person name="Nakamura S."/>
            <person name="Motooka D."/>
            <person name="Fukuoka S."/>
            <person name="Nishikawa H."/>
            <person name="Benno Y."/>
        </authorList>
    </citation>
    <scope>NUCLEOTIDE SEQUENCE</scope>
    <source>
        <strain evidence="3">MM59</strain>
    </source>
</reference>
<dbReference type="Proteomes" id="UP000679848">
    <property type="component" value="Chromosome"/>
</dbReference>
<name>A0A810QH11_9FIRM</name>
<dbReference type="Pfam" id="PF01557">
    <property type="entry name" value="FAA_hydrolase"/>
    <property type="match status" value="1"/>
</dbReference>
<dbReference type="GO" id="GO:0005737">
    <property type="term" value="C:cytoplasm"/>
    <property type="evidence" value="ECO:0007669"/>
    <property type="project" value="TreeGrafter"/>
</dbReference>
<evidence type="ECO:0000256" key="1">
    <source>
        <dbReference type="ARBA" id="ARBA00023239"/>
    </source>
</evidence>
<dbReference type="InterPro" id="IPR011234">
    <property type="entry name" value="Fumarylacetoacetase-like_C"/>
</dbReference>
<evidence type="ECO:0000313" key="4">
    <source>
        <dbReference type="Proteomes" id="UP000679848"/>
    </source>
</evidence>
<keyword evidence="1" id="KW-0456">Lyase</keyword>
<sequence>MNIERAADILYKAENERRQVAMLSQDNPDMTIDDAYMVQLRNIARRVEAGEKIVGMKIGLTSKAMQQLLGVDVPDYGHLLSSMLLLEGQPCLADELIQPKVEGELAFCLRAPLKGPSVTIADVYNATEYVVPALEIVDSRIKDWKIKLVDTIADNGSSARLVVGSRMTPIHQVDMRLTGMTLEKNGELVNSGTTAEVWGNPAAAVAWLANALSAYDIELAAGSIVLAGALTAALPAKAGDSFTASFCGLGSVSVRFV</sequence>
<proteinExistence type="predicted"/>
<feature type="domain" description="Fumarylacetoacetase-like C-terminal" evidence="2">
    <location>
        <begin position="98"/>
        <end position="256"/>
    </location>
</feature>
<dbReference type="SUPFAM" id="SSF56529">
    <property type="entry name" value="FAH"/>
    <property type="match status" value="1"/>
</dbReference>
<dbReference type="RefSeq" id="WP_213543310.1">
    <property type="nucleotide sequence ID" value="NZ_AP023420.1"/>
</dbReference>
<gene>
    <name evidence="3" type="ORF">MM59RIKEN_21400</name>
</gene>
<evidence type="ECO:0000259" key="2">
    <source>
        <dbReference type="Pfam" id="PF01557"/>
    </source>
</evidence>
<protein>
    <submittedName>
        <fullName evidence="3">2-keto-4-pentenoate hydratase</fullName>
    </submittedName>
</protein>
<dbReference type="GO" id="GO:0008684">
    <property type="term" value="F:2-oxopent-4-enoate hydratase activity"/>
    <property type="evidence" value="ECO:0007669"/>
    <property type="project" value="TreeGrafter"/>
</dbReference>
<dbReference type="PANTHER" id="PTHR30143">
    <property type="entry name" value="ACID HYDRATASE"/>
    <property type="match status" value="1"/>
</dbReference>
<dbReference type="PANTHER" id="PTHR30143:SF0">
    <property type="entry name" value="2-KETO-4-PENTENOATE HYDRATASE"/>
    <property type="match status" value="1"/>
</dbReference>
<dbReference type="Gene3D" id="3.90.850.10">
    <property type="entry name" value="Fumarylacetoacetase-like, C-terminal domain"/>
    <property type="match status" value="1"/>
</dbReference>
<keyword evidence="4" id="KW-1185">Reference proteome</keyword>
<accession>A0A810QH11</accession>
<dbReference type="AlphaFoldDB" id="A0A810QH11"/>
<dbReference type="EMBL" id="AP023420">
    <property type="protein sequence ID" value="BCK84821.1"/>
    <property type="molecule type" value="Genomic_DNA"/>
</dbReference>